<evidence type="ECO:0000256" key="7">
    <source>
        <dbReference type="SAM" id="MobiDB-lite"/>
    </source>
</evidence>
<feature type="compositionally biased region" description="Basic and acidic residues" evidence="7">
    <location>
        <begin position="643"/>
        <end position="665"/>
    </location>
</feature>
<feature type="domain" description="Macro" evidence="8">
    <location>
        <begin position="700"/>
        <end position="875"/>
    </location>
</feature>
<dbReference type="InterPro" id="IPR027417">
    <property type="entry name" value="P-loop_NTPase"/>
</dbReference>
<gene>
    <name evidence="12" type="primary">Chd1l</name>
</gene>
<evidence type="ECO:0000313" key="11">
    <source>
        <dbReference type="Proteomes" id="UP000886700"/>
    </source>
</evidence>
<dbReference type="CDD" id="cd18006">
    <property type="entry name" value="DEXHc_CHD1L"/>
    <property type="match status" value="1"/>
</dbReference>
<dbReference type="InterPro" id="IPR043472">
    <property type="entry name" value="Macro_dom-like"/>
</dbReference>
<dbReference type="RefSeq" id="XP_040608105.1">
    <property type="nucleotide sequence ID" value="XM_040752171.1"/>
</dbReference>
<dbReference type="InterPro" id="IPR038718">
    <property type="entry name" value="SNF2-like_sf"/>
</dbReference>
<keyword evidence="5" id="KW-0067">ATP-binding</keyword>
<comment type="similarity">
    <text evidence="2">Belongs to the SNF2/RAD54 helicase family.</text>
</comment>
<feature type="domain" description="Helicase C-terminal" evidence="10">
    <location>
        <begin position="345"/>
        <end position="507"/>
    </location>
</feature>
<dbReference type="InterPro" id="IPR001650">
    <property type="entry name" value="Helicase_C-like"/>
</dbReference>
<sequence length="875" mass="99202">MAGDLPRFLLALPAESRPEAVRTRVQEQDLQQWGLTGIRLRSYQLEGVNWLAQCFHCQNGCILGDEMGLGKTCQTIALLLYLVGRLNDEGPFLILCPLSVLSNWKEELERFAPGLSCVTYAGGKEERALLQQDLQQEHPFHVLLTTYEICLKDASFLKSFSWSVLAVDEAHRLKNQSSLLHRTLSEFSVVFRLLLTGTPIQNSLQELYSLLSVVEPDVFCREQVEDFVQRYQDIEKESKSANELHRLLQPFLLRRMKAQVATELPKKTEVVVYHGMSALQKKYYKAILMKDLDAFENEMARKVSLQNVLTQLRKCVDHPYLFDGVEPEPFEVGEHLIEASGKLHLLDRLLAFLYSGGHRVLLFSQMTQMLDILQDYMDYRGYSYERVDGSVRGEERHLAIKNFGKQPIFVFLLSTRAGGVGMNLTAADTVIFVDSDFNPQNDLQAAARAHRIGQNKSVKVIRLIGRDTVEEIVYRKAVSKLQLTNMVMEGGHFTLGAQRPSAEADFQLSEILKFGLDKLLSSEGSTIDEVDLESILGETKDGQWVPDALPAAAEGEDREQEEGKNHMYLFEGKDYSKEPSKEDRKSFEQLVNLQKALLEKTSHGGRSLRNKGSVLIPGLAEGPTKRKKILSPEELEDRRKKRQEATAKRKRLMEERKKEKEEAEHRKKMAWWESNNYQSSCLPSEDSEPEDLEDGEDETSGELDGEDLDSTAIKYVSGDVTHPQADAEDAIIVHCVDDSGRWGRGGLFTALEARSAEPRKIYELAGKMKDLRLGGVLLFPVDDKESRDKGQDLLALIVAQHRDRSNVLSGIKMEALEEGLKKLFLAAKKKKASVHLPRIGHATKGFNWYGTERLIRKHLASRGIPTYIYYFPRKK</sequence>
<feature type="compositionally biased region" description="Basic and acidic residues" evidence="7">
    <location>
        <begin position="561"/>
        <end position="583"/>
    </location>
</feature>
<evidence type="ECO:0000256" key="1">
    <source>
        <dbReference type="ARBA" id="ARBA00004123"/>
    </source>
</evidence>
<evidence type="ECO:0000259" key="9">
    <source>
        <dbReference type="PROSITE" id="PS51192"/>
    </source>
</evidence>
<dbReference type="GeneID" id="101837100"/>
<keyword evidence="6" id="KW-0539">Nucleus</keyword>
<feature type="region of interest" description="Disordered" evidence="7">
    <location>
        <begin position="602"/>
        <end position="709"/>
    </location>
</feature>
<dbReference type="PROSITE" id="PS51194">
    <property type="entry name" value="HELICASE_CTER"/>
    <property type="match status" value="1"/>
</dbReference>
<dbReference type="PROSITE" id="PS51192">
    <property type="entry name" value="HELICASE_ATP_BIND_1"/>
    <property type="match status" value="1"/>
</dbReference>
<dbReference type="PANTHER" id="PTHR47157">
    <property type="entry name" value="CHROMODOMAIN-HELICASE-DNA-BINDING PROTEIN 1-LIKE"/>
    <property type="match status" value="1"/>
</dbReference>
<evidence type="ECO:0000256" key="6">
    <source>
        <dbReference type="ARBA" id="ARBA00023242"/>
    </source>
</evidence>
<dbReference type="Gene3D" id="3.40.220.10">
    <property type="entry name" value="Leucine Aminopeptidase, subunit E, domain 1"/>
    <property type="match status" value="1"/>
</dbReference>
<keyword evidence="3" id="KW-0547">Nucleotide-binding</keyword>
<protein>
    <submittedName>
        <fullName evidence="12">Chromodomain-helicase-DNA-binding protein 1-like isoform X1</fullName>
    </submittedName>
</protein>
<feature type="domain" description="Helicase ATP-binding" evidence="9">
    <location>
        <begin position="52"/>
        <end position="217"/>
    </location>
</feature>
<dbReference type="Pfam" id="PF00271">
    <property type="entry name" value="Helicase_C"/>
    <property type="match status" value="1"/>
</dbReference>
<proteinExistence type="inferred from homology"/>
<evidence type="ECO:0000259" key="8">
    <source>
        <dbReference type="PROSITE" id="PS51154"/>
    </source>
</evidence>
<dbReference type="InterPro" id="IPR031053">
    <property type="entry name" value="ALC1"/>
</dbReference>
<dbReference type="CDD" id="cd03331">
    <property type="entry name" value="Macro_Poa1p-like_SNF2"/>
    <property type="match status" value="1"/>
</dbReference>
<feature type="compositionally biased region" description="Acidic residues" evidence="7">
    <location>
        <begin position="685"/>
        <end position="709"/>
    </location>
</feature>
<dbReference type="Gene3D" id="3.40.50.300">
    <property type="entry name" value="P-loop containing nucleotide triphosphate hydrolases"/>
    <property type="match status" value="1"/>
</dbReference>
<organism evidence="11 12">
    <name type="scientific">Mesocricetus auratus</name>
    <name type="common">Golden hamster</name>
    <dbReference type="NCBI Taxonomy" id="10036"/>
    <lineage>
        <taxon>Eukaryota</taxon>
        <taxon>Metazoa</taxon>
        <taxon>Chordata</taxon>
        <taxon>Craniata</taxon>
        <taxon>Vertebrata</taxon>
        <taxon>Euteleostomi</taxon>
        <taxon>Mammalia</taxon>
        <taxon>Eutheria</taxon>
        <taxon>Euarchontoglires</taxon>
        <taxon>Glires</taxon>
        <taxon>Rodentia</taxon>
        <taxon>Myomorpha</taxon>
        <taxon>Muroidea</taxon>
        <taxon>Cricetidae</taxon>
        <taxon>Cricetinae</taxon>
        <taxon>Mesocricetus</taxon>
    </lineage>
</organism>
<evidence type="ECO:0000256" key="2">
    <source>
        <dbReference type="ARBA" id="ARBA00007025"/>
    </source>
</evidence>
<dbReference type="SMART" id="SM00487">
    <property type="entry name" value="DEXDc"/>
    <property type="match status" value="1"/>
</dbReference>
<accession>A0ABM2XZN0</accession>
<dbReference type="CDD" id="cd18793">
    <property type="entry name" value="SF2_C_SNF"/>
    <property type="match status" value="1"/>
</dbReference>
<evidence type="ECO:0000256" key="5">
    <source>
        <dbReference type="ARBA" id="ARBA00022840"/>
    </source>
</evidence>
<evidence type="ECO:0000313" key="12">
    <source>
        <dbReference type="RefSeq" id="XP_040608105.1"/>
    </source>
</evidence>
<comment type="subcellular location">
    <subcellularLocation>
        <location evidence="1">Nucleus</location>
    </subcellularLocation>
</comment>
<feature type="region of interest" description="Disordered" evidence="7">
    <location>
        <begin position="553"/>
        <end position="583"/>
    </location>
</feature>
<name>A0ABM2XZN0_MESAU</name>
<dbReference type="InterPro" id="IPR049730">
    <property type="entry name" value="SNF2/RAD54-like_C"/>
</dbReference>
<dbReference type="SMART" id="SM00490">
    <property type="entry name" value="HELICc"/>
    <property type="match status" value="1"/>
</dbReference>
<evidence type="ECO:0000256" key="3">
    <source>
        <dbReference type="ARBA" id="ARBA00022741"/>
    </source>
</evidence>
<keyword evidence="4" id="KW-0378">Hydrolase</keyword>
<dbReference type="InterPro" id="IPR014001">
    <property type="entry name" value="Helicase_ATP-bd"/>
</dbReference>
<dbReference type="SUPFAM" id="SSF52540">
    <property type="entry name" value="P-loop containing nucleoside triphosphate hydrolases"/>
    <property type="match status" value="2"/>
</dbReference>
<evidence type="ECO:0000256" key="4">
    <source>
        <dbReference type="ARBA" id="ARBA00022801"/>
    </source>
</evidence>
<dbReference type="PROSITE" id="PS51154">
    <property type="entry name" value="MACRO"/>
    <property type="match status" value="1"/>
</dbReference>
<dbReference type="PANTHER" id="PTHR47157:SF1">
    <property type="entry name" value="CHROMODOMAIN-HELICASE-DNA-BINDING PROTEIN 1-LIKE"/>
    <property type="match status" value="1"/>
</dbReference>
<keyword evidence="11" id="KW-1185">Reference proteome</keyword>
<dbReference type="SUPFAM" id="SSF52949">
    <property type="entry name" value="Macro domain-like"/>
    <property type="match status" value="1"/>
</dbReference>
<reference evidence="12" key="1">
    <citation type="submission" date="2025-08" db="UniProtKB">
        <authorList>
            <consortium name="RefSeq"/>
        </authorList>
    </citation>
    <scope>IDENTIFICATION</scope>
    <source>
        <tissue evidence="12">Liver</tissue>
    </source>
</reference>
<evidence type="ECO:0000259" key="10">
    <source>
        <dbReference type="PROSITE" id="PS51194"/>
    </source>
</evidence>
<dbReference type="Gene3D" id="3.40.50.10810">
    <property type="entry name" value="Tandem AAA-ATPase domain"/>
    <property type="match status" value="1"/>
</dbReference>
<dbReference type="Proteomes" id="UP000886700">
    <property type="component" value="Unplaced"/>
</dbReference>
<dbReference type="InterPro" id="IPR002589">
    <property type="entry name" value="Macro_dom"/>
</dbReference>
<dbReference type="Pfam" id="PF00176">
    <property type="entry name" value="SNF2-rel_dom"/>
    <property type="match status" value="1"/>
</dbReference>
<dbReference type="InterPro" id="IPR000330">
    <property type="entry name" value="SNF2_N"/>
</dbReference>